<feature type="domain" description="N-acetyltransferase" evidence="3">
    <location>
        <begin position="14"/>
        <end position="165"/>
    </location>
</feature>
<comment type="caution">
    <text evidence="4">The sequence shown here is derived from an EMBL/GenBank/DDBJ whole genome shotgun (WGS) entry which is preliminary data.</text>
</comment>
<dbReference type="CDD" id="cd04301">
    <property type="entry name" value="NAT_SF"/>
    <property type="match status" value="1"/>
</dbReference>
<proteinExistence type="predicted"/>
<dbReference type="OrthoDB" id="9799096at2"/>
<keyword evidence="2" id="KW-0012">Acyltransferase</keyword>
<dbReference type="PANTHER" id="PTHR43072:SF23">
    <property type="entry name" value="UPF0039 PROTEIN C11D3.02C"/>
    <property type="match status" value="1"/>
</dbReference>
<dbReference type="EMBL" id="NOXV01000094">
    <property type="protein sequence ID" value="OYQ47417.1"/>
    <property type="molecule type" value="Genomic_DNA"/>
</dbReference>
<dbReference type="Proteomes" id="UP000216605">
    <property type="component" value="Unassembled WGS sequence"/>
</dbReference>
<dbReference type="Pfam" id="PF00583">
    <property type="entry name" value="Acetyltransf_1"/>
    <property type="match status" value="1"/>
</dbReference>
<dbReference type="RefSeq" id="WP_094411732.1">
    <property type="nucleotide sequence ID" value="NZ_NOXV01000094.1"/>
</dbReference>
<keyword evidence="5" id="KW-1185">Reference proteome</keyword>
<dbReference type="InterPro" id="IPR000182">
    <property type="entry name" value="GNAT_dom"/>
</dbReference>
<sequence length="172" mass="19140">MEINIIGGSLAHVPEIRSIVNHNILTASSIYDYGEKTAEEMEQWFTDKQNAGWPILIAEAEGKVAGYATYGTFRAKEGYKYTVEHSVYVHHEYQGKGIGGMLLEALIALCREQGYHTMIGCIDAANTGSIAFHKRYGFTEAGLLKQSAFKFGQWLDLLFMQLMLQPVGVVRG</sequence>
<gene>
    <name evidence="4" type="ORF">CHU92_01060</name>
</gene>
<dbReference type="PANTHER" id="PTHR43072">
    <property type="entry name" value="N-ACETYLTRANSFERASE"/>
    <property type="match status" value="1"/>
</dbReference>
<evidence type="ECO:0000256" key="2">
    <source>
        <dbReference type="ARBA" id="ARBA00023315"/>
    </source>
</evidence>
<dbReference type="Gene3D" id="3.40.630.30">
    <property type="match status" value="1"/>
</dbReference>
<evidence type="ECO:0000259" key="3">
    <source>
        <dbReference type="PROSITE" id="PS51186"/>
    </source>
</evidence>
<name>A0A256A0U5_9FLAO</name>
<evidence type="ECO:0000313" key="5">
    <source>
        <dbReference type="Proteomes" id="UP000216605"/>
    </source>
</evidence>
<dbReference type="PROSITE" id="PS51186">
    <property type="entry name" value="GNAT"/>
    <property type="match status" value="1"/>
</dbReference>
<dbReference type="SUPFAM" id="SSF55729">
    <property type="entry name" value="Acyl-CoA N-acyltransferases (Nat)"/>
    <property type="match status" value="1"/>
</dbReference>
<dbReference type="GO" id="GO:0016747">
    <property type="term" value="F:acyltransferase activity, transferring groups other than amino-acyl groups"/>
    <property type="evidence" value="ECO:0007669"/>
    <property type="project" value="InterPro"/>
</dbReference>
<reference evidence="4 5" key="1">
    <citation type="submission" date="2017-07" db="EMBL/GenBank/DDBJ databases">
        <title>Flavobacterium cyanobacteriorum sp. nov., isolated from cyanobacterial aggregates in a eutrophic lake.</title>
        <authorList>
            <person name="Cai H."/>
        </authorList>
    </citation>
    <scope>NUCLEOTIDE SEQUENCE [LARGE SCALE GENOMIC DNA]</scope>
    <source>
        <strain evidence="4 5">TH021</strain>
    </source>
</reference>
<organism evidence="4 5">
    <name type="scientific">Flavobacterium cyanobacteriorum</name>
    <dbReference type="NCBI Taxonomy" id="2022802"/>
    <lineage>
        <taxon>Bacteria</taxon>
        <taxon>Pseudomonadati</taxon>
        <taxon>Bacteroidota</taxon>
        <taxon>Flavobacteriia</taxon>
        <taxon>Flavobacteriales</taxon>
        <taxon>Flavobacteriaceae</taxon>
        <taxon>Flavobacterium</taxon>
    </lineage>
</organism>
<evidence type="ECO:0000256" key="1">
    <source>
        <dbReference type="ARBA" id="ARBA00022679"/>
    </source>
</evidence>
<accession>A0A256A0U5</accession>
<protein>
    <submittedName>
        <fullName evidence="4">N-acetyltransferase</fullName>
    </submittedName>
</protein>
<dbReference type="InterPro" id="IPR016181">
    <property type="entry name" value="Acyl_CoA_acyltransferase"/>
</dbReference>
<dbReference type="AlphaFoldDB" id="A0A256A0U5"/>
<evidence type="ECO:0000313" key="4">
    <source>
        <dbReference type="EMBL" id="OYQ47417.1"/>
    </source>
</evidence>
<keyword evidence="1 4" id="KW-0808">Transferase</keyword>